<reference evidence="1" key="1">
    <citation type="submission" date="2019-08" db="EMBL/GenBank/DDBJ databases">
        <authorList>
            <person name="Kucharzyk K."/>
            <person name="Murdoch R.W."/>
            <person name="Higgins S."/>
            <person name="Loffler F."/>
        </authorList>
    </citation>
    <scope>NUCLEOTIDE SEQUENCE</scope>
</reference>
<dbReference type="AlphaFoldDB" id="A0A644XXQ4"/>
<name>A0A644XXQ4_9ZZZZ</name>
<organism evidence="1">
    <name type="scientific">bioreactor metagenome</name>
    <dbReference type="NCBI Taxonomy" id="1076179"/>
    <lineage>
        <taxon>unclassified sequences</taxon>
        <taxon>metagenomes</taxon>
        <taxon>ecological metagenomes</taxon>
    </lineage>
</organism>
<comment type="caution">
    <text evidence="1">The sequence shown here is derived from an EMBL/GenBank/DDBJ whole genome shotgun (WGS) entry which is preliminary data.</text>
</comment>
<evidence type="ECO:0000313" key="1">
    <source>
        <dbReference type="EMBL" id="MPM20578.1"/>
    </source>
</evidence>
<accession>A0A644XXQ4</accession>
<sequence>MKLQLLNIKVMKAEYYGVKMWKCEDVEIFDEIGNL</sequence>
<proteinExistence type="predicted"/>
<protein>
    <submittedName>
        <fullName evidence="1">Uncharacterized protein</fullName>
    </submittedName>
</protein>
<gene>
    <name evidence="1" type="ORF">SDC9_67009</name>
</gene>
<dbReference type="EMBL" id="VSSQ01003415">
    <property type="protein sequence ID" value="MPM20578.1"/>
    <property type="molecule type" value="Genomic_DNA"/>
</dbReference>